<accession>A0AAQ3T8J7</accession>
<evidence type="ECO:0000313" key="2">
    <source>
        <dbReference type="EMBL" id="WVZ68521.1"/>
    </source>
</evidence>
<sequence>MDGSGARLVHGWAYDQQFAGPSGSGSAAAVAGQACGGSGAARHHAIPRATGACRCPPRWGRACTICRSRASASKNKKGPAAGGGWGSLRLRLRLRLRLGGCPTAPRSKQHARGAGRPVDADISGGAHPRRGACFSPHADPDVRAAAGAGPSVHAPRV</sequence>
<keyword evidence="3" id="KW-1185">Reference proteome</keyword>
<dbReference type="PROSITE" id="PS51257">
    <property type="entry name" value="PROKAR_LIPOPROTEIN"/>
    <property type="match status" value="1"/>
</dbReference>
<name>A0AAQ3T8J7_PASNO</name>
<dbReference type="Proteomes" id="UP001341281">
    <property type="component" value="Chromosome 04"/>
</dbReference>
<dbReference type="AlphaFoldDB" id="A0AAQ3T8J7"/>
<dbReference type="EMBL" id="CP144748">
    <property type="protein sequence ID" value="WVZ68521.1"/>
    <property type="molecule type" value="Genomic_DNA"/>
</dbReference>
<evidence type="ECO:0000313" key="3">
    <source>
        <dbReference type="Proteomes" id="UP001341281"/>
    </source>
</evidence>
<feature type="region of interest" description="Disordered" evidence="1">
    <location>
        <begin position="99"/>
        <end position="157"/>
    </location>
</feature>
<proteinExistence type="predicted"/>
<evidence type="ECO:0000256" key="1">
    <source>
        <dbReference type="SAM" id="MobiDB-lite"/>
    </source>
</evidence>
<organism evidence="2 3">
    <name type="scientific">Paspalum notatum var. saurae</name>
    <dbReference type="NCBI Taxonomy" id="547442"/>
    <lineage>
        <taxon>Eukaryota</taxon>
        <taxon>Viridiplantae</taxon>
        <taxon>Streptophyta</taxon>
        <taxon>Embryophyta</taxon>
        <taxon>Tracheophyta</taxon>
        <taxon>Spermatophyta</taxon>
        <taxon>Magnoliopsida</taxon>
        <taxon>Liliopsida</taxon>
        <taxon>Poales</taxon>
        <taxon>Poaceae</taxon>
        <taxon>PACMAD clade</taxon>
        <taxon>Panicoideae</taxon>
        <taxon>Andropogonodae</taxon>
        <taxon>Paspaleae</taxon>
        <taxon>Paspalinae</taxon>
        <taxon>Paspalum</taxon>
    </lineage>
</organism>
<protein>
    <submittedName>
        <fullName evidence="2">Uncharacterized protein</fullName>
    </submittedName>
</protein>
<reference evidence="2 3" key="1">
    <citation type="submission" date="2024-02" db="EMBL/GenBank/DDBJ databases">
        <title>High-quality chromosome-scale genome assembly of Pensacola bahiagrass (Paspalum notatum Flugge var. saurae).</title>
        <authorList>
            <person name="Vega J.M."/>
            <person name="Podio M."/>
            <person name="Orjuela J."/>
            <person name="Siena L.A."/>
            <person name="Pessino S.C."/>
            <person name="Combes M.C."/>
            <person name="Mariac C."/>
            <person name="Albertini E."/>
            <person name="Pupilli F."/>
            <person name="Ortiz J.P.A."/>
            <person name="Leblanc O."/>
        </authorList>
    </citation>
    <scope>NUCLEOTIDE SEQUENCE [LARGE SCALE GENOMIC DNA]</scope>
    <source>
        <strain evidence="2">R1</strain>
        <tissue evidence="2">Leaf</tissue>
    </source>
</reference>
<gene>
    <name evidence="2" type="ORF">U9M48_017452</name>
</gene>